<evidence type="ECO:0000313" key="2">
    <source>
        <dbReference type="EMBL" id="MFL0248090.1"/>
    </source>
</evidence>
<keyword evidence="3" id="KW-1185">Reference proteome</keyword>
<dbReference type="EMBL" id="JBJHZZ010000012">
    <property type="protein sequence ID" value="MFL0248090.1"/>
    <property type="molecule type" value="Genomic_DNA"/>
</dbReference>
<dbReference type="InterPro" id="IPR014966">
    <property type="entry name" value="FRG-dom"/>
</dbReference>
<accession>A0ABW8T8W0</accession>
<comment type="caution">
    <text evidence="2">The sequence shown here is derived from an EMBL/GenBank/DDBJ whole genome shotgun (WGS) entry which is preliminary data.</text>
</comment>
<reference evidence="2 3" key="1">
    <citation type="submission" date="2024-11" db="EMBL/GenBank/DDBJ databases">
        <authorList>
            <person name="Heng Y.C."/>
            <person name="Lim A.C.H."/>
            <person name="Lee J.K.Y."/>
            <person name="Kittelmann S."/>
        </authorList>
    </citation>
    <scope>NUCLEOTIDE SEQUENCE [LARGE SCALE GENOMIC DNA]</scope>
    <source>
        <strain evidence="2 3">WILCCON 0185</strain>
    </source>
</reference>
<organism evidence="2 3">
    <name type="scientific">Candidatus Clostridium stratigraminis</name>
    <dbReference type="NCBI Taxonomy" id="3381661"/>
    <lineage>
        <taxon>Bacteria</taxon>
        <taxon>Bacillati</taxon>
        <taxon>Bacillota</taxon>
        <taxon>Clostridia</taxon>
        <taxon>Eubacteriales</taxon>
        <taxon>Clostridiaceae</taxon>
        <taxon>Clostridium</taxon>
    </lineage>
</organism>
<dbReference type="Proteomes" id="UP001623591">
    <property type="component" value="Unassembled WGS sequence"/>
</dbReference>
<sequence length="394" mass="46294">MNSYIYNKSNKESMYHMLKDIDSPIAELYKGSYPKGNEISNFLSTFLSSQVMKNYVIADNMKLLEAQALLNWIYKTFRTTDERLEATTELAELLKEKYKLEGEIRVAQGIAYLSSQVELNFISSINEFCYMIEDIHKLGKSIFYRGHSEANYILIPSLMRRQSWLQNERKMYNEILIKSPESFREMKHHLDYLVEMQHYGLPTRLLDITTNPLVALYFACEYHPNLFGEIVVFSVEDCDIKYHKSDTVSILASLPMFEYEKQQEIYRYATDKLLSTEEFNEKVHHLLHEIRSEKPEFKDEILQEDLLRNLVVLPVKNNNRILKQDGAFIICGLSEDYKHLDINKLRYEGSNGKKQIFLINNKQKLLDLLNAFSINKAALFPEIDDVADYIRSKY</sequence>
<protein>
    <submittedName>
        <fullName evidence="2">FRG domain-containing protein</fullName>
    </submittedName>
</protein>
<gene>
    <name evidence="2" type="ORF">ACJDUG_14060</name>
</gene>
<evidence type="ECO:0000313" key="3">
    <source>
        <dbReference type="Proteomes" id="UP001623591"/>
    </source>
</evidence>
<name>A0ABW8T8W0_9CLOT</name>
<dbReference type="SMART" id="SM00901">
    <property type="entry name" value="FRG"/>
    <property type="match status" value="1"/>
</dbReference>
<dbReference type="Pfam" id="PF08867">
    <property type="entry name" value="FRG"/>
    <property type="match status" value="1"/>
</dbReference>
<feature type="domain" description="FRG" evidence="1">
    <location>
        <begin position="138"/>
        <end position="231"/>
    </location>
</feature>
<evidence type="ECO:0000259" key="1">
    <source>
        <dbReference type="SMART" id="SM00901"/>
    </source>
</evidence>
<proteinExistence type="predicted"/>